<feature type="chain" id="PRO_5034010964" description="IL-40-like Ig domain-containing protein" evidence="4">
    <location>
        <begin position="21"/>
        <end position="269"/>
    </location>
</feature>
<proteinExistence type="predicted"/>
<dbReference type="Ensembl" id="ENSEBUT00000018423.1">
    <property type="protein sequence ID" value="ENSEBUP00000017847.1"/>
    <property type="gene ID" value="ENSEBUG00000011150.1"/>
</dbReference>
<keyword evidence="3" id="KW-1133">Transmembrane helix</keyword>
<evidence type="ECO:0000313" key="7">
    <source>
        <dbReference type="Proteomes" id="UP000694388"/>
    </source>
</evidence>
<name>A0A8C4QMP9_EPTBU</name>
<keyword evidence="3" id="KW-0812">Transmembrane</keyword>
<keyword evidence="2" id="KW-0325">Glycoprotein</keyword>
<dbReference type="Pfam" id="PF17736">
    <property type="entry name" value="Ig_C17orf99"/>
    <property type="match status" value="1"/>
</dbReference>
<sequence length="269" mass="29671">MCGKTSQVLLCAVIAYLCDAHGDIIEGIIGRAVLLPCFSTTPCNWTTAEKGDLKVDIPHSKAHWPTNSSNDDFSIVLQGINSNFSAVYFCLSETKQEVCKISLNAIEQPVSNPTIKALDWDSNGIVLNVSCESAQGSLPITYSLFKNSTFIKRSHQDLPAAVVFQITHHEEEAMEDVLKCKAINSLDIPKYSSFLQISNASKTRKEVKSTEKSPSDVKKLPLIVCILTVLIIIIVGGITAYYASWKYCKCWCFLKSVLSWSTVVLHMEG</sequence>
<feature type="transmembrane region" description="Helical" evidence="3">
    <location>
        <begin position="220"/>
        <end position="243"/>
    </location>
</feature>
<keyword evidence="1 4" id="KW-0732">Signal</keyword>
<evidence type="ECO:0000256" key="4">
    <source>
        <dbReference type="SAM" id="SignalP"/>
    </source>
</evidence>
<evidence type="ECO:0000256" key="3">
    <source>
        <dbReference type="SAM" id="Phobius"/>
    </source>
</evidence>
<dbReference type="AlphaFoldDB" id="A0A8C4QMP9"/>
<evidence type="ECO:0000259" key="5">
    <source>
        <dbReference type="Pfam" id="PF17736"/>
    </source>
</evidence>
<dbReference type="Proteomes" id="UP000694388">
    <property type="component" value="Unplaced"/>
</dbReference>
<dbReference type="InterPro" id="IPR040878">
    <property type="entry name" value="IL-40-like_Ig"/>
</dbReference>
<reference evidence="6" key="2">
    <citation type="submission" date="2025-09" db="UniProtKB">
        <authorList>
            <consortium name="Ensembl"/>
        </authorList>
    </citation>
    <scope>IDENTIFICATION</scope>
</reference>
<reference evidence="6" key="1">
    <citation type="submission" date="2025-08" db="UniProtKB">
        <authorList>
            <consortium name="Ensembl"/>
        </authorList>
    </citation>
    <scope>IDENTIFICATION</scope>
</reference>
<keyword evidence="7" id="KW-1185">Reference proteome</keyword>
<protein>
    <recommendedName>
        <fullName evidence="5">IL-40-like Ig domain-containing protein</fullName>
    </recommendedName>
</protein>
<evidence type="ECO:0000313" key="6">
    <source>
        <dbReference type="Ensembl" id="ENSEBUP00000017847.1"/>
    </source>
</evidence>
<feature type="signal peptide" evidence="4">
    <location>
        <begin position="1"/>
        <end position="20"/>
    </location>
</feature>
<keyword evidence="3" id="KW-0472">Membrane</keyword>
<organism evidence="6 7">
    <name type="scientific">Eptatretus burgeri</name>
    <name type="common">Inshore hagfish</name>
    <dbReference type="NCBI Taxonomy" id="7764"/>
    <lineage>
        <taxon>Eukaryota</taxon>
        <taxon>Metazoa</taxon>
        <taxon>Chordata</taxon>
        <taxon>Craniata</taxon>
        <taxon>Vertebrata</taxon>
        <taxon>Cyclostomata</taxon>
        <taxon>Myxini</taxon>
        <taxon>Myxiniformes</taxon>
        <taxon>Myxinidae</taxon>
        <taxon>Eptatretinae</taxon>
        <taxon>Eptatretus</taxon>
    </lineage>
</organism>
<evidence type="ECO:0000256" key="1">
    <source>
        <dbReference type="ARBA" id="ARBA00022729"/>
    </source>
</evidence>
<feature type="domain" description="IL-40-like Ig" evidence="5">
    <location>
        <begin position="109"/>
        <end position="197"/>
    </location>
</feature>
<accession>A0A8C4QMP9</accession>
<evidence type="ECO:0000256" key="2">
    <source>
        <dbReference type="ARBA" id="ARBA00023180"/>
    </source>
</evidence>